<dbReference type="InterPro" id="IPR004722">
    <property type="entry name" value="DHOase"/>
</dbReference>
<dbReference type="GO" id="GO:0004151">
    <property type="term" value="F:dihydroorotase activity"/>
    <property type="evidence" value="ECO:0007669"/>
    <property type="project" value="UniProtKB-EC"/>
</dbReference>
<feature type="domain" description="Dihydroorotase catalytic" evidence="4">
    <location>
        <begin position="66"/>
        <end position="253"/>
    </location>
</feature>
<gene>
    <name evidence="5" type="ORF">A7A08_00197</name>
</gene>
<dbReference type="Pfam" id="PF12890">
    <property type="entry name" value="DHOase"/>
    <property type="match status" value="1"/>
</dbReference>
<dbReference type="InterPro" id="IPR050138">
    <property type="entry name" value="DHOase/Allantoinase_Hydrolase"/>
</dbReference>
<protein>
    <submittedName>
        <fullName evidence="5">Dihydroorotase</fullName>
        <ecNumber evidence="5">3.5.2.3</ecNumber>
    </submittedName>
</protein>
<evidence type="ECO:0000256" key="2">
    <source>
        <dbReference type="ARBA" id="ARBA00022975"/>
    </source>
</evidence>
<name>A0A1E2S220_9HYPH</name>
<keyword evidence="5" id="KW-0378">Hydrolase</keyword>
<evidence type="ECO:0000259" key="4">
    <source>
        <dbReference type="Pfam" id="PF12890"/>
    </source>
</evidence>
<evidence type="ECO:0000313" key="6">
    <source>
        <dbReference type="Proteomes" id="UP000095087"/>
    </source>
</evidence>
<keyword evidence="2" id="KW-0665">Pyrimidine biosynthesis</keyword>
<dbReference type="Gene3D" id="3.20.20.140">
    <property type="entry name" value="Metal-dependent hydrolases"/>
    <property type="match status" value="1"/>
</dbReference>
<dbReference type="NCBIfam" id="TIGR00857">
    <property type="entry name" value="pyrC_multi"/>
    <property type="match status" value="1"/>
</dbReference>
<dbReference type="OrthoDB" id="9803027at2"/>
<reference evidence="5 6" key="1">
    <citation type="submission" date="2016-07" db="EMBL/GenBank/DDBJ databases">
        <title>Draft genome sequence of Methyloligella halotolerans C2T (VKM B-2706T=CCUG 61687T=DSM 25045T), a halotolerant polyhydroxybutyrate accumulating methylotroph.</title>
        <authorList>
            <person name="Vasilenko O.V."/>
            <person name="Doronina N.V."/>
            <person name="Poroshina M.N."/>
            <person name="Tarlachkov S.V."/>
            <person name="Trotsenko Y.A."/>
        </authorList>
    </citation>
    <scope>NUCLEOTIDE SEQUENCE [LARGE SCALE GENOMIC DNA]</scope>
    <source>
        <strain evidence="5 6">VKM B-2706</strain>
    </source>
</reference>
<dbReference type="EC" id="3.5.2.3" evidence="5"/>
<proteinExistence type="predicted"/>
<evidence type="ECO:0000256" key="1">
    <source>
        <dbReference type="ARBA" id="ARBA00022833"/>
    </source>
</evidence>
<keyword evidence="1" id="KW-0862">Zinc</keyword>
<dbReference type="STRING" id="1177755.A7A08_00197"/>
<dbReference type="CDD" id="cd01317">
    <property type="entry name" value="DHOase_IIa"/>
    <property type="match status" value="1"/>
</dbReference>
<dbReference type="InterPro" id="IPR032466">
    <property type="entry name" value="Metal_Hydrolase"/>
</dbReference>
<dbReference type="SUPFAM" id="SSF51338">
    <property type="entry name" value="Composite domain of metallo-dependent hydrolases"/>
    <property type="match status" value="1"/>
</dbReference>
<dbReference type="RefSeq" id="WP_069094251.1">
    <property type="nucleotide sequence ID" value="NZ_MASI01000001.1"/>
</dbReference>
<keyword evidence="6" id="KW-1185">Reference proteome</keyword>
<dbReference type="AlphaFoldDB" id="A0A1E2S220"/>
<dbReference type="InterPro" id="IPR024403">
    <property type="entry name" value="DHOase_cat"/>
</dbReference>
<dbReference type="GO" id="GO:0006221">
    <property type="term" value="P:pyrimidine nucleotide biosynthetic process"/>
    <property type="evidence" value="ECO:0007669"/>
    <property type="project" value="UniProtKB-KW"/>
</dbReference>
<dbReference type="Gene3D" id="2.30.40.10">
    <property type="entry name" value="Urease, subunit C, domain 1"/>
    <property type="match status" value="1"/>
</dbReference>
<dbReference type="GO" id="GO:0004038">
    <property type="term" value="F:allantoinase activity"/>
    <property type="evidence" value="ECO:0007669"/>
    <property type="project" value="TreeGrafter"/>
</dbReference>
<dbReference type="PATRIC" id="fig|1177755.3.peg.193"/>
<dbReference type="NCBIfam" id="NF006558">
    <property type="entry name" value="PRK09059.1"/>
    <property type="match status" value="1"/>
</dbReference>
<evidence type="ECO:0000313" key="5">
    <source>
        <dbReference type="EMBL" id="ODA68375.1"/>
    </source>
</evidence>
<accession>A0A1E2S220</accession>
<organism evidence="5 6">
    <name type="scientific">Methyloligella halotolerans</name>
    <dbReference type="NCBI Taxonomy" id="1177755"/>
    <lineage>
        <taxon>Bacteria</taxon>
        <taxon>Pseudomonadati</taxon>
        <taxon>Pseudomonadota</taxon>
        <taxon>Alphaproteobacteria</taxon>
        <taxon>Hyphomicrobiales</taxon>
        <taxon>Hyphomicrobiaceae</taxon>
        <taxon>Methyloligella</taxon>
    </lineage>
</organism>
<dbReference type="GO" id="GO:0006145">
    <property type="term" value="P:purine nucleobase catabolic process"/>
    <property type="evidence" value="ECO:0007669"/>
    <property type="project" value="TreeGrafter"/>
</dbReference>
<dbReference type="Proteomes" id="UP000095087">
    <property type="component" value="Unassembled WGS sequence"/>
</dbReference>
<dbReference type="EMBL" id="MASI01000001">
    <property type="protein sequence ID" value="ODA68375.1"/>
    <property type="molecule type" value="Genomic_DNA"/>
</dbReference>
<dbReference type="PANTHER" id="PTHR43668:SF2">
    <property type="entry name" value="ALLANTOINASE"/>
    <property type="match status" value="1"/>
</dbReference>
<dbReference type="GO" id="GO:0046872">
    <property type="term" value="F:metal ion binding"/>
    <property type="evidence" value="ECO:0007669"/>
    <property type="project" value="InterPro"/>
</dbReference>
<evidence type="ECO:0000259" key="3">
    <source>
        <dbReference type="Pfam" id="PF07969"/>
    </source>
</evidence>
<dbReference type="PANTHER" id="PTHR43668">
    <property type="entry name" value="ALLANTOINASE"/>
    <property type="match status" value="1"/>
</dbReference>
<dbReference type="GO" id="GO:0005737">
    <property type="term" value="C:cytoplasm"/>
    <property type="evidence" value="ECO:0007669"/>
    <property type="project" value="TreeGrafter"/>
</dbReference>
<feature type="domain" description="Amidohydrolase 3" evidence="3">
    <location>
        <begin position="354"/>
        <end position="438"/>
    </location>
</feature>
<sequence length="448" mass="47157">MPIDDPALRPGETPDRIAFVNARLIDPATGLDEQGGVLIANGEIADTGRHIHGEAGGDAAVIDCGGHVLAPGLIDMMVFTGEPGHEHRGTLADASRAAAAGGVTSILSMPDTDPVIDDVALVDFILRRARDTGAVNVHPLAALTKGLRGEEMTEIGLMKAAGAIAATNGKRSLANAKVMRNALAYAKDFDILVMHAVEEPALAEGGVMNSGEVSMRLGLKGIPSAAEAIMLERDIRLVEMTGARYHAAEISCRASLEIVRAAKEKGLPVTCGVSINHLALNENDIGPYRTFFKMRPPLRAEDDRQAMVEGLASGDIDVIVSAHDPQDADVKRHPFADAAYGAVGLETMLAVALRLHHNEEVALTTLLRAMTANPAGILGLEAGRLAIGAPADLVLIDLDTPWVVDPEALHSKSKNTPFDQARLQGRPLATLVAGRVVYNYAESAPGEV</sequence>
<dbReference type="Pfam" id="PF07969">
    <property type="entry name" value="Amidohydro_3"/>
    <property type="match status" value="1"/>
</dbReference>
<dbReference type="InterPro" id="IPR011059">
    <property type="entry name" value="Metal-dep_hydrolase_composite"/>
</dbReference>
<dbReference type="InterPro" id="IPR013108">
    <property type="entry name" value="Amidohydro_3"/>
</dbReference>
<comment type="caution">
    <text evidence="5">The sequence shown here is derived from an EMBL/GenBank/DDBJ whole genome shotgun (WGS) entry which is preliminary data.</text>
</comment>
<dbReference type="SUPFAM" id="SSF51556">
    <property type="entry name" value="Metallo-dependent hydrolases"/>
    <property type="match status" value="1"/>
</dbReference>